<dbReference type="HOGENOM" id="CLU_1913586_0_0_3"/>
<dbReference type="STRING" id="292563.Cyast_1639"/>
<evidence type="ECO:0000313" key="2">
    <source>
        <dbReference type="Proteomes" id="UP000010483"/>
    </source>
</evidence>
<dbReference type="AlphaFoldDB" id="K9YMG9"/>
<gene>
    <name evidence="1" type="ordered locus">Cyast_1639</name>
</gene>
<dbReference type="KEGG" id="csn:Cyast_1639"/>
<dbReference type="PATRIC" id="fig|292563.3.peg.1711"/>
<dbReference type="Proteomes" id="UP000010483">
    <property type="component" value="Chromosome"/>
</dbReference>
<keyword evidence="2" id="KW-1185">Reference proteome</keyword>
<dbReference type="BioCyc" id="CSTA292563:G1353-1649-MONOMER"/>
<dbReference type="eggNOG" id="ENOG5032WHP">
    <property type="taxonomic scope" value="Bacteria"/>
</dbReference>
<reference evidence="2" key="1">
    <citation type="journal article" date="2013" name="Proc. Natl. Acad. Sci. U.S.A.">
        <title>Improving the coverage of the cyanobacterial phylum using diversity-driven genome sequencing.</title>
        <authorList>
            <person name="Shih P.M."/>
            <person name="Wu D."/>
            <person name="Latifi A."/>
            <person name="Axen S.D."/>
            <person name="Fewer D.P."/>
            <person name="Talla E."/>
            <person name="Calteau A."/>
            <person name="Cai F."/>
            <person name="Tandeau de Marsac N."/>
            <person name="Rippka R."/>
            <person name="Herdman M."/>
            <person name="Sivonen K."/>
            <person name="Coursin T."/>
            <person name="Laurent T."/>
            <person name="Goodwin L."/>
            <person name="Nolan M."/>
            <person name="Davenport K.W."/>
            <person name="Han C.S."/>
            <person name="Rubin E.M."/>
            <person name="Eisen J.A."/>
            <person name="Woyke T."/>
            <person name="Gugger M."/>
            <person name="Kerfeld C.A."/>
        </authorList>
    </citation>
    <scope>NUCLEOTIDE SEQUENCE [LARGE SCALE GENOMIC DNA]</scope>
    <source>
        <strain evidence="2">ATCC 29140 / PCC 7202</strain>
    </source>
</reference>
<dbReference type="InterPro" id="IPR022224">
    <property type="entry name" value="DUF3750"/>
</dbReference>
<protein>
    <recommendedName>
        <fullName evidence="3">DUF3750 domain-containing protein</fullName>
    </recommendedName>
</protein>
<evidence type="ECO:0008006" key="3">
    <source>
        <dbReference type="Google" id="ProtNLM"/>
    </source>
</evidence>
<dbReference type="Pfam" id="PF12570">
    <property type="entry name" value="DUF3750"/>
    <property type="match status" value="1"/>
</dbReference>
<name>K9YMG9_CYASC</name>
<evidence type="ECO:0000313" key="1">
    <source>
        <dbReference type="EMBL" id="AFZ47600.1"/>
    </source>
</evidence>
<organism evidence="1 2">
    <name type="scientific">Cyanobacterium stanieri (strain ATCC 29140 / PCC 7202)</name>
    <dbReference type="NCBI Taxonomy" id="292563"/>
    <lineage>
        <taxon>Bacteria</taxon>
        <taxon>Bacillati</taxon>
        <taxon>Cyanobacteriota</taxon>
        <taxon>Cyanophyceae</taxon>
        <taxon>Oscillatoriophycideae</taxon>
        <taxon>Chroococcales</taxon>
        <taxon>Geminocystaceae</taxon>
        <taxon>Cyanobacterium</taxon>
    </lineage>
</organism>
<dbReference type="EMBL" id="CP003940">
    <property type="protein sequence ID" value="AFZ47600.1"/>
    <property type="molecule type" value="Genomic_DNA"/>
</dbReference>
<sequence>MDKKVELRLAKIPYIGFMAVHYWFVVHDVHRCDRWEVWQNRDRGGKSWGHLHQNLMGVYQGVGNGDSWQEYLWQGKTAHRLMRVIENSYDHYPHCYLYRYFPGPNSNTYVAWVLNQAQINYSLSIKGIGKDY</sequence>
<accession>K9YMG9</accession>
<proteinExistence type="predicted"/>